<dbReference type="AlphaFoldDB" id="A0A450T3V7"/>
<sequence length="50" mass="5639">MWPEDAALLFAVLVVAMVEDSVITVITNYPLKKKYENSKFPGQETLPNRA</sequence>
<proteinExistence type="predicted"/>
<evidence type="ECO:0000313" key="2">
    <source>
        <dbReference type="EMBL" id="VFJ61293.1"/>
    </source>
</evidence>
<keyword evidence="1" id="KW-1133">Transmembrane helix</keyword>
<keyword evidence="1" id="KW-0472">Membrane</keyword>
<accession>A0A450T3V7</accession>
<organism evidence="2">
    <name type="scientific">Candidatus Kentrum sp. FW</name>
    <dbReference type="NCBI Taxonomy" id="2126338"/>
    <lineage>
        <taxon>Bacteria</taxon>
        <taxon>Pseudomonadati</taxon>
        <taxon>Pseudomonadota</taxon>
        <taxon>Gammaproteobacteria</taxon>
        <taxon>Candidatus Kentrum</taxon>
    </lineage>
</organism>
<gene>
    <name evidence="2" type="ORF">BECKFW1821A_GA0114235_11128</name>
</gene>
<protein>
    <submittedName>
        <fullName evidence="2">Uncharacterized protein</fullName>
    </submittedName>
</protein>
<reference evidence="2" key="1">
    <citation type="submission" date="2019-02" db="EMBL/GenBank/DDBJ databases">
        <authorList>
            <person name="Gruber-Vodicka R. H."/>
            <person name="Seah K. B. B."/>
        </authorList>
    </citation>
    <scope>NUCLEOTIDE SEQUENCE</scope>
    <source>
        <strain evidence="2">BECK_BZ15</strain>
    </source>
</reference>
<name>A0A450T3V7_9GAMM</name>
<feature type="transmembrane region" description="Helical" evidence="1">
    <location>
        <begin position="6"/>
        <end position="29"/>
    </location>
</feature>
<evidence type="ECO:0000256" key="1">
    <source>
        <dbReference type="SAM" id="Phobius"/>
    </source>
</evidence>
<keyword evidence="1" id="KW-0812">Transmembrane</keyword>
<dbReference type="EMBL" id="CAADEW010000112">
    <property type="protein sequence ID" value="VFJ61293.1"/>
    <property type="molecule type" value="Genomic_DNA"/>
</dbReference>